<keyword evidence="1" id="KW-1133">Transmembrane helix</keyword>
<reference evidence="2 3" key="1">
    <citation type="submission" date="2018-03" db="EMBL/GenBank/DDBJ databases">
        <title>Genome sequence of Clostridium vincentii DSM 10228.</title>
        <authorList>
            <person name="Poehlein A."/>
            <person name="Daniel R."/>
        </authorList>
    </citation>
    <scope>NUCLEOTIDE SEQUENCE [LARGE SCALE GENOMIC DNA]</scope>
    <source>
        <strain evidence="2 3">DSM 10228</strain>
    </source>
</reference>
<feature type="transmembrane region" description="Helical" evidence="1">
    <location>
        <begin position="126"/>
        <end position="147"/>
    </location>
</feature>
<dbReference type="RefSeq" id="WP_106060078.1">
    <property type="nucleotide sequence ID" value="NZ_PVXQ01000022.1"/>
</dbReference>
<protein>
    <recommendedName>
        <fullName evidence="4">ABC-transporter type IV</fullName>
    </recommendedName>
</protein>
<proteinExistence type="predicted"/>
<gene>
    <name evidence="2" type="ORF">CLVI_21140</name>
</gene>
<dbReference type="InterPro" id="IPR010540">
    <property type="entry name" value="CmpB_TMEM229"/>
</dbReference>
<dbReference type="OrthoDB" id="1752779at2"/>
<dbReference type="EMBL" id="PVXQ01000022">
    <property type="protein sequence ID" value="PRR81907.1"/>
    <property type="molecule type" value="Genomic_DNA"/>
</dbReference>
<evidence type="ECO:0008006" key="4">
    <source>
        <dbReference type="Google" id="ProtNLM"/>
    </source>
</evidence>
<sequence>MRYWKNKIVHFFAFGSIYLNIEVFSKAYTGELIGFDGISKWSLCGWTSSWMFLVGGLCGVILGSLNDSPKFYNLKMWQQVFIGGTLIIVAEFLSGIFFNLHLHLNLWDYSQQKFNFLGQICLQNSIYWYLLSIVVLWFNAALSYYFYHEEKPPSLFKYFIKLITLK</sequence>
<evidence type="ECO:0000256" key="1">
    <source>
        <dbReference type="SAM" id="Phobius"/>
    </source>
</evidence>
<name>A0A2T0BDM0_9CLOT</name>
<comment type="caution">
    <text evidence="2">The sequence shown here is derived from an EMBL/GenBank/DDBJ whole genome shotgun (WGS) entry which is preliminary data.</text>
</comment>
<evidence type="ECO:0000313" key="2">
    <source>
        <dbReference type="EMBL" id="PRR81907.1"/>
    </source>
</evidence>
<evidence type="ECO:0000313" key="3">
    <source>
        <dbReference type="Proteomes" id="UP000239471"/>
    </source>
</evidence>
<dbReference type="Proteomes" id="UP000239471">
    <property type="component" value="Unassembled WGS sequence"/>
</dbReference>
<organism evidence="2 3">
    <name type="scientific">Clostridium vincentii</name>
    <dbReference type="NCBI Taxonomy" id="52704"/>
    <lineage>
        <taxon>Bacteria</taxon>
        <taxon>Bacillati</taxon>
        <taxon>Bacillota</taxon>
        <taxon>Clostridia</taxon>
        <taxon>Eubacteriales</taxon>
        <taxon>Clostridiaceae</taxon>
        <taxon>Clostridium</taxon>
    </lineage>
</organism>
<keyword evidence="1" id="KW-0472">Membrane</keyword>
<keyword evidence="3" id="KW-1185">Reference proteome</keyword>
<feature type="transmembrane region" description="Helical" evidence="1">
    <location>
        <begin position="49"/>
        <end position="68"/>
    </location>
</feature>
<feature type="transmembrane region" description="Helical" evidence="1">
    <location>
        <begin position="80"/>
        <end position="106"/>
    </location>
</feature>
<keyword evidence="1" id="KW-0812">Transmembrane</keyword>
<accession>A0A2T0BDM0</accession>
<dbReference type="AlphaFoldDB" id="A0A2T0BDM0"/>
<dbReference type="Pfam" id="PF06541">
    <property type="entry name" value="ABC_trans_CmpB"/>
    <property type="match status" value="1"/>
</dbReference>